<feature type="compositionally biased region" description="Basic and acidic residues" evidence="1">
    <location>
        <begin position="157"/>
        <end position="166"/>
    </location>
</feature>
<reference evidence="5 6" key="1">
    <citation type="submission" date="2025-05" db="UniProtKB">
        <authorList>
            <consortium name="RefSeq"/>
        </authorList>
    </citation>
    <scope>IDENTIFICATION</scope>
</reference>
<keyword evidence="4" id="KW-1185">Reference proteome</keyword>
<evidence type="ECO:0000313" key="6">
    <source>
        <dbReference type="RefSeq" id="XP_014031768.2"/>
    </source>
</evidence>
<keyword evidence="3" id="KW-0732">Signal</keyword>
<keyword evidence="2" id="KW-0472">Membrane</keyword>
<evidence type="ECO:0000256" key="3">
    <source>
        <dbReference type="SAM" id="SignalP"/>
    </source>
</evidence>
<feature type="signal peptide" evidence="3">
    <location>
        <begin position="1"/>
        <end position="17"/>
    </location>
</feature>
<dbReference type="GO" id="GO:0022857">
    <property type="term" value="F:transmembrane transporter activity"/>
    <property type="evidence" value="ECO:0007669"/>
    <property type="project" value="InterPro"/>
</dbReference>
<dbReference type="RefSeq" id="XP_014031766.2">
    <property type="nucleotide sequence ID" value="XM_014176291.2"/>
</dbReference>
<dbReference type="Proteomes" id="UP001652741">
    <property type="component" value="Chromosome ssa26"/>
</dbReference>
<gene>
    <name evidence="5 6 7" type="primary">LOC106587700</name>
</gene>
<dbReference type="RefSeq" id="XP_014031768.2">
    <property type="nucleotide sequence ID" value="XM_014176293.2"/>
</dbReference>
<keyword evidence="2" id="KW-1133">Transmembrane helix</keyword>
<evidence type="ECO:0000313" key="4">
    <source>
        <dbReference type="Proteomes" id="UP001652741"/>
    </source>
</evidence>
<dbReference type="GO" id="GO:0005886">
    <property type="term" value="C:plasma membrane"/>
    <property type="evidence" value="ECO:0007669"/>
    <property type="project" value="InterPro"/>
</dbReference>
<dbReference type="CDD" id="cd23385">
    <property type="entry name" value="beta-trefoil_Ricin_MRC-like"/>
    <property type="match status" value="1"/>
</dbReference>
<sequence>MLRVWIKLCLLLPGVSSFMIHNTLHSLCLEDFPKTGLVQLNKCNLDSVLQQWIWRDQSLLERVGTSRCLSAHHSNPIQTVPCEGVEDGGHRGDGGLRWGCELNRLISQNSSLELSTDGKRLTLSHRSKQTKWRSLDEGDICQERLRSKRASSDPDEFEVKPAEEQKAGPPGMTDEQKEFLRWFYRTEDPTPWKFAMLGLSFAASLLGCLLLGMGSMANKNRSKIAKYKAAALAMKPEAEELQVIVTEVRGQRTNSEVKPVNSTSVQVSMNQSEIPVSQAKPLQDNGEVEGLKPGDIVVTWNDGNVSSLYPEPEGEVEVLAEVEKEEVLKKEEVVEVVEEVEKEEAAEGVVVEG</sequence>
<organism evidence="4 6">
    <name type="scientific">Salmo salar</name>
    <name type="common">Atlantic salmon</name>
    <dbReference type="NCBI Taxonomy" id="8030"/>
    <lineage>
        <taxon>Eukaryota</taxon>
        <taxon>Metazoa</taxon>
        <taxon>Chordata</taxon>
        <taxon>Craniata</taxon>
        <taxon>Vertebrata</taxon>
        <taxon>Euteleostomi</taxon>
        <taxon>Actinopterygii</taxon>
        <taxon>Neopterygii</taxon>
        <taxon>Teleostei</taxon>
        <taxon>Protacanthopterygii</taxon>
        <taxon>Salmoniformes</taxon>
        <taxon>Salmonidae</taxon>
        <taxon>Salmoninae</taxon>
        <taxon>Salmo</taxon>
    </lineage>
</organism>
<dbReference type="PANTHER" id="PTHR36129:SF3">
    <property type="match status" value="1"/>
</dbReference>
<dbReference type="GO" id="GO:0015721">
    <property type="term" value="P:bile acid and bile salt transport"/>
    <property type="evidence" value="ECO:0007669"/>
    <property type="project" value="InterPro"/>
</dbReference>
<dbReference type="AlphaFoldDB" id="A0A1S3PVP1"/>
<dbReference type="GO" id="GO:0046982">
    <property type="term" value="F:protein heterodimerization activity"/>
    <property type="evidence" value="ECO:0007669"/>
    <property type="project" value="InterPro"/>
</dbReference>
<dbReference type="SUPFAM" id="SSF50370">
    <property type="entry name" value="Ricin B-like lectins"/>
    <property type="match status" value="1"/>
</dbReference>
<name>A0A1S3PVP1_SALSA</name>
<dbReference type="Gene3D" id="2.80.10.50">
    <property type="match status" value="1"/>
</dbReference>
<feature type="region of interest" description="Disordered" evidence="1">
    <location>
        <begin position="255"/>
        <end position="280"/>
    </location>
</feature>
<dbReference type="InterPro" id="IPR035992">
    <property type="entry name" value="Ricin_B-like_lectins"/>
</dbReference>
<protein>
    <submittedName>
        <fullName evidence="5 6">Uncharacterized protein LOC106587700</fullName>
    </submittedName>
</protein>
<feature type="compositionally biased region" description="Polar residues" evidence="1">
    <location>
        <begin position="255"/>
        <end position="275"/>
    </location>
</feature>
<dbReference type="PANTHER" id="PTHR36129">
    <property type="entry name" value="ORGANIC SOLUTE TRANSPORTER SUBUNIT BETA-RELATED"/>
    <property type="match status" value="1"/>
</dbReference>
<feature type="region of interest" description="Disordered" evidence="1">
    <location>
        <begin position="145"/>
        <end position="173"/>
    </location>
</feature>
<evidence type="ECO:0000256" key="2">
    <source>
        <dbReference type="SAM" id="Phobius"/>
    </source>
</evidence>
<dbReference type="Pfam" id="PF15048">
    <property type="entry name" value="OSTbeta"/>
    <property type="match status" value="1"/>
</dbReference>
<evidence type="ECO:0000256" key="1">
    <source>
        <dbReference type="SAM" id="MobiDB-lite"/>
    </source>
</evidence>
<feature type="transmembrane region" description="Helical" evidence="2">
    <location>
        <begin position="194"/>
        <end position="213"/>
    </location>
</feature>
<proteinExistence type="predicted"/>
<accession>A0A1S3PVP1</accession>
<dbReference type="InterPro" id="IPR029387">
    <property type="entry name" value="OSTbeta"/>
</dbReference>
<dbReference type="PROSITE" id="PS50231">
    <property type="entry name" value="RICIN_B_LECTIN"/>
    <property type="match status" value="1"/>
</dbReference>
<dbReference type="KEGG" id="sasa:106587700"/>
<dbReference type="InterPro" id="IPR052678">
    <property type="entry name" value="OST-beta_subunit"/>
</dbReference>
<keyword evidence="2" id="KW-0812">Transmembrane</keyword>
<feature type="chain" id="PRO_5010814217" evidence="3">
    <location>
        <begin position="18"/>
        <end position="353"/>
    </location>
</feature>
<evidence type="ECO:0000313" key="7">
    <source>
        <dbReference type="RefSeq" id="XP_014031769.2"/>
    </source>
</evidence>
<evidence type="ECO:0000313" key="5">
    <source>
        <dbReference type="RefSeq" id="XP_014031766.2"/>
    </source>
</evidence>
<dbReference type="GeneID" id="106587700"/>
<dbReference type="RefSeq" id="XP_014031769.2">
    <property type="nucleotide sequence ID" value="XM_014176294.2"/>
</dbReference>